<dbReference type="RefSeq" id="WP_347308031.1">
    <property type="nucleotide sequence ID" value="NZ_JBAJEX010000004.1"/>
</dbReference>
<evidence type="ECO:0000313" key="3">
    <source>
        <dbReference type="Proteomes" id="UP001482231"/>
    </source>
</evidence>
<accession>A0ABV0EE22</accession>
<keyword evidence="3" id="KW-1185">Reference proteome</keyword>
<dbReference type="InterPro" id="IPR019092">
    <property type="entry name" value="SSO2081-like_dom"/>
</dbReference>
<dbReference type="NCBIfam" id="TIGR02584">
    <property type="entry name" value="cas_NE0113"/>
    <property type="match status" value="1"/>
</dbReference>
<dbReference type="InterPro" id="IPR013413">
    <property type="entry name" value="CRISPR-assoc_prot_NE0113"/>
</dbReference>
<evidence type="ECO:0000259" key="1">
    <source>
        <dbReference type="Pfam" id="PF09623"/>
    </source>
</evidence>
<protein>
    <submittedName>
        <fullName evidence="2">CRISPR-associated ring nuclease Csm6</fullName>
    </submittedName>
</protein>
<name>A0ABV0EE22_9BURK</name>
<evidence type="ECO:0000313" key="2">
    <source>
        <dbReference type="EMBL" id="MEO1766921.1"/>
    </source>
</evidence>
<sequence length="386" mass="42636">MTPNEPHTFERRVLLAVSGLTPQVVTETLYALIHQPAPFVPTEVRLITTAEGAARARLALLSEDPGWFRRLCLDYALPPIAFGEAHIHTIEDASGVALADIRTPADNQHAADRITDIVRTLTADPGTALHVSIAGGRKTMGYYLGYALSLFGRPQDRLSHVLVSEPFESSWEFFYPTRHERIIQTRDGKLADCREARVTLAEIPFVRLREGLPPGLLTGHASLSEVVAAANRALMEPHLFIDINAKSVTADGVALDLSPTELAVLLWLAERAGSGEPNVCWQDADEAEGFLAVAARLMNSMTGEYERCEKAIRERSSDPKMLGEYFEPHKSRIKTAFETALGRQAAARYLIQRDGPRGHSYYYLPLEPGQIEICDQPGTGKKRETL</sequence>
<proteinExistence type="predicted"/>
<gene>
    <name evidence="2" type="primary">csm6</name>
    <name evidence="2" type="ORF">V6E02_06830</name>
</gene>
<dbReference type="Proteomes" id="UP001482231">
    <property type="component" value="Unassembled WGS sequence"/>
</dbReference>
<organism evidence="2 3">
    <name type="scientific">Thiobacter aerophilum</name>
    <dbReference type="NCBI Taxonomy" id="3121275"/>
    <lineage>
        <taxon>Bacteria</taxon>
        <taxon>Pseudomonadati</taxon>
        <taxon>Pseudomonadota</taxon>
        <taxon>Betaproteobacteria</taxon>
        <taxon>Burkholderiales</taxon>
        <taxon>Thiobacteraceae</taxon>
        <taxon>Thiobacter</taxon>
    </lineage>
</organism>
<dbReference type="EMBL" id="JBAJEX010000004">
    <property type="protein sequence ID" value="MEO1766921.1"/>
    <property type="molecule type" value="Genomic_DNA"/>
</dbReference>
<dbReference type="CDD" id="cd09741">
    <property type="entry name" value="Csx1_III-U"/>
    <property type="match status" value="1"/>
</dbReference>
<feature type="domain" description="CRISPR system ring nuclease SSO2081-like" evidence="1">
    <location>
        <begin position="21"/>
        <end position="223"/>
    </location>
</feature>
<comment type="caution">
    <text evidence="2">The sequence shown here is derived from an EMBL/GenBank/DDBJ whole genome shotgun (WGS) entry which is preliminary data.</text>
</comment>
<reference evidence="2 3" key="1">
    <citation type="submission" date="2024-02" db="EMBL/GenBank/DDBJ databases">
        <title>New thermophilic sulfur-oxidizing bacteria from a hot springs of the Uzon caldera (Kamchatka, Russia).</title>
        <authorList>
            <person name="Dukat A.M."/>
            <person name="Elcheninov A.G."/>
            <person name="Frolov E.N."/>
        </authorList>
    </citation>
    <scope>NUCLEOTIDE SEQUENCE [LARGE SCALE GENOMIC DNA]</scope>
    <source>
        <strain evidence="2 3">AK1</strain>
    </source>
</reference>
<dbReference type="Pfam" id="PF09623">
    <property type="entry name" value="Cas_NE0113"/>
    <property type="match status" value="1"/>
</dbReference>